<proteinExistence type="predicted"/>
<reference evidence="1 2" key="1">
    <citation type="journal article" date="2019" name="Commun. Biol.">
        <title>The bagworm genome reveals a unique fibroin gene that provides high tensile strength.</title>
        <authorList>
            <person name="Kono N."/>
            <person name="Nakamura H."/>
            <person name="Ohtoshi R."/>
            <person name="Tomita M."/>
            <person name="Numata K."/>
            <person name="Arakawa K."/>
        </authorList>
    </citation>
    <scope>NUCLEOTIDE SEQUENCE [LARGE SCALE GENOMIC DNA]</scope>
</reference>
<organism evidence="1 2">
    <name type="scientific">Eumeta variegata</name>
    <name type="common">Bagworm moth</name>
    <name type="synonym">Eumeta japonica</name>
    <dbReference type="NCBI Taxonomy" id="151549"/>
    <lineage>
        <taxon>Eukaryota</taxon>
        <taxon>Metazoa</taxon>
        <taxon>Ecdysozoa</taxon>
        <taxon>Arthropoda</taxon>
        <taxon>Hexapoda</taxon>
        <taxon>Insecta</taxon>
        <taxon>Pterygota</taxon>
        <taxon>Neoptera</taxon>
        <taxon>Endopterygota</taxon>
        <taxon>Lepidoptera</taxon>
        <taxon>Glossata</taxon>
        <taxon>Ditrysia</taxon>
        <taxon>Tineoidea</taxon>
        <taxon>Psychidae</taxon>
        <taxon>Oiketicinae</taxon>
        <taxon>Eumeta</taxon>
    </lineage>
</organism>
<dbReference type="AlphaFoldDB" id="A0A4C1WT10"/>
<gene>
    <name evidence="1" type="ORF">EVAR_36873_1</name>
</gene>
<accession>A0A4C1WT10</accession>
<comment type="caution">
    <text evidence="1">The sequence shown here is derived from an EMBL/GenBank/DDBJ whole genome shotgun (WGS) entry which is preliminary data.</text>
</comment>
<evidence type="ECO:0000313" key="2">
    <source>
        <dbReference type="Proteomes" id="UP000299102"/>
    </source>
</evidence>
<evidence type="ECO:0000313" key="1">
    <source>
        <dbReference type="EMBL" id="GBP53990.1"/>
    </source>
</evidence>
<name>A0A4C1WT10_EUMVA</name>
<keyword evidence="2" id="KW-1185">Reference proteome</keyword>
<dbReference type="Proteomes" id="UP000299102">
    <property type="component" value="Unassembled WGS sequence"/>
</dbReference>
<protein>
    <submittedName>
        <fullName evidence="1">Uncharacterized protein</fullName>
    </submittedName>
</protein>
<sequence>MAISKRTTHQVGLTAKPANSILGHGCCTARPKRAYLNLVHPVLNVSYYANITRVRTEAVSTQHLNRRQYRAHYERRKASGFAKWRTLSGTTPFTARRLLPARPPASPPPRLCPLALRNFINKAELH</sequence>
<dbReference type="EMBL" id="BGZK01000637">
    <property type="protein sequence ID" value="GBP53990.1"/>
    <property type="molecule type" value="Genomic_DNA"/>
</dbReference>